<dbReference type="Gene3D" id="3.30.200.20">
    <property type="entry name" value="Phosphorylase Kinase, domain 1"/>
    <property type="match status" value="1"/>
</dbReference>
<evidence type="ECO:0000256" key="8">
    <source>
        <dbReference type="HAMAP-Rule" id="MF_00301"/>
    </source>
</evidence>
<keyword evidence="5 8" id="KW-0418">Kinase</keyword>
<dbReference type="EC" id="2.7.1.39" evidence="8"/>
<dbReference type="InterPro" id="IPR002575">
    <property type="entry name" value="Aminoglycoside_PTrfase"/>
</dbReference>
<evidence type="ECO:0000256" key="6">
    <source>
        <dbReference type="ARBA" id="ARBA00022840"/>
    </source>
</evidence>
<keyword evidence="1 8" id="KW-0028">Amino-acid biosynthesis</keyword>
<accession>A0A930XWN6</accession>
<evidence type="ECO:0000259" key="9">
    <source>
        <dbReference type="Pfam" id="PF01636"/>
    </source>
</evidence>
<feature type="domain" description="Aminoglycoside phosphotransferase" evidence="9">
    <location>
        <begin position="28"/>
        <end position="254"/>
    </location>
</feature>
<proteinExistence type="inferred from homology"/>
<gene>
    <name evidence="8" type="primary">thrB</name>
    <name evidence="10" type="ORF">ISN26_04225</name>
</gene>
<evidence type="ECO:0000313" key="11">
    <source>
        <dbReference type="Proteomes" id="UP000604381"/>
    </source>
</evidence>
<dbReference type="GO" id="GO:0009088">
    <property type="term" value="P:threonine biosynthetic process"/>
    <property type="evidence" value="ECO:0007669"/>
    <property type="project" value="UniProtKB-UniRule"/>
</dbReference>
<comment type="pathway">
    <text evidence="8">Amino-acid biosynthesis; L-threonine biosynthesis; L-threonine from L-aspartate: step 4/5.</text>
</comment>
<keyword evidence="6 8" id="KW-0067">ATP-binding</keyword>
<protein>
    <recommendedName>
        <fullName evidence="8">Homoserine kinase</fullName>
        <shortName evidence="8">HK</shortName>
        <shortName evidence="8">HSK</shortName>
        <ecNumber evidence="8">2.7.1.39</ecNumber>
    </recommendedName>
</protein>
<evidence type="ECO:0000313" key="10">
    <source>
        <dbReference type="EMBL" id="MBF2735277.1"/>
    </source>
</evidence>
<dbReference type="HAMAP" id="MF_00301">
    <property type="entry name" value="Homoser_kinase_2"/>
    <property type="match status" value="1"/>
</dbReference>
<comment type="similarity">
    <text evidence="7 8">Belongs to the pseudomonas-type ThrB family.</text>
</comment>
<keyword evidence="11" id="KW-1185">Reference proteome</keyword>
<dbReference type="InterPro" id="IPR050249">
    <property type="entry name" value="Pseudomonas-type_ThrB"/>
</dbReference>
<dbReference type="Proteomes" id="UP000604381">
    <property type="component" value="Unassembled WGS sequence"/>
</dbReference>
<dbReference type="PANTHER" id="PTHR21064">
    <property type="entry name" value="AMINOGLYCOSIDE PHOSPHOTRANSFERASE DOMAIN-CONTAINING PROTEIN-RELATED"/>
    <property type="match status" value="1"/>
</dbReference>
<dbReference type="EMBL" id="JADHEI010000033">
    <property type="protein sequence ID" value="MBF2735277.1"/>
    <property type="molecule type" value="Genomic_DNA"/>
</dbReference>
<dbReference type="GO" id="GO:0005524">
    <property type="term" value="F:ATP binding"/>
    <property type="evidence" value="ECO:0007669"/>
    <property type="project" value="UniProtKB-KW"/>
</dbReference>
<evidence type="ECO:0000256" key="3">
    <source>
        <dbReference type="ARBA" id="ARBA00022697"/>
    </source>
</evidence>
<evidence type="ECO:0000256" key="4">
    <source>
        <dbReference type="ARBA" id="ARBA00022741"/>
    </source>
</evidence>
<dbReference type="InterPro" id="IPR005280">
    <property type="entry name" value="Homoserine_kinase_II"/>
</dbReference>
<comment type="catalytic activity">
    <reaction evidence="8">
        <text>L-homoserine + ATP = O-phospho-L-homoserine + ADP + H(+)</text>
        <dbReference type="Rhea" id="RHEA:13985"/>
        <dbReference type="ChEBI" id="CHEBI:15378"/>
        <dbReference type="ChEBI" id="CHEBI:30616"/>
        <dbReference type="ChEBI" id="CHEBI:57476"/>
        <dbReference type="ChEBI" id="CHEBI:57590"/>
        <dbReference type="ChEBI" id="CHEBI:456216"/>
        <dbReference type="EC" id="2.7.1.39"/>
    </reaction>
</comment>
<reference evidence="10" key="1">
    <citation type="submission" date="2020-10" db="EMBL/GenBank/DDBJ databases">
        <title>An improved Amphimedon queenslandica hologenome assembly reveals how three proteobacterial symbionts can extend the metabolic phenotypic of their marine sponge host.</title>
        <authorList>
            <person name="Degnan B."/>
            <person name="Degnan S."/>
            <person name="Xiang X."/>
        </authorList>
    </citation>
    <scope>NUCLEOTIDE SEQUENCE</scope>
    <source>
        <strain evidence="10">AqS2</strain>
    </source>
</reference>
<dbReference type="Gene3D" id="3.90.1200.10">
    <property type="match status" value="1"/>
</dbReference>
<comment type="caution">
    <text evidence="10">The sequence shown here is derived from an EMBL/GenBank/DDBJ whole genome shotgun (WGS) entry which is preliminary data.</text>
</comment>
<evidence type="ECO:0000256" key="1">
    <source>
        <dbReference type="ARBA" id="ARBA00022605"/>
    </source>
</evidence>
<name>A0A930XWN6_9GAMM</name>
<keyword evidence="3 8" id="KW-0791">Threonine biosynthesis</keyword>
<dbReference type="PANTHER" id="PTHR21064:SF6">
    <property type="entry name" value="AMINOGLYCOSIDE PHOSPHOTRANSFERASE DOMAIN-CONTAINING PROTEIN"/>
    <property type="match status" value="1"/>
</dbReference>
<dbReference type="CDD" id="cd05153">
    <property type="entry name" value="HomoserineK_II"/>
    <property type="match status" value="1"/>
</dbReference>
<sequence length="321" mass="34898">MAVFTQADHADAAPWLRDNYGIELTGELEPITEGIENSNYRFTAADGARYIFTVIEVWDEELAGWCVRLARHLHDRGEPVPRPLRNRLRDGPLGVFAAKPAVVVDFVDGAWLPAPDASQCGLAGGAIARLHRAAADFAPLLPNPRGAAWRRETAAELRPSLPAADQELLDAALARDEALQASGLPRGACHCDLFRNNFLWRDGAIAGVIDFYFAGEDFLLFDLAVAAIDWTMDEDGAVDGPRLAALLAAYRAGRAPDAAEAAAFGDALVAGALRFWLSRLLDVARPRDAYALQPHDPVVFRRRLARCLADRERLAAALLNG</sequence>
<dbReference type="InterPro" id="IPR011009">
    <property type="entry name" value="Kinase-like_dom_sf"/>
</dbReference>
<evidence type="ECO:0000256" key="5">
    <source>
        <dbReference type="ARBA" id="ARBA00022777"/>
    </source>
</evidence>
<dbReference type="AlphaFoldDB" id="A0A930XWN6"/>
<keyword evidence="2 8" id="KW-0808">Transferase</keyword>
<organism evidence="10 11">
    <name type="scientific">Candidatus Amphirhobacter heronislandensis</name>
    <dbReference type="NCBI Taxonomy" id="1732024"/>
    <lineage>
        <taxon>Bacteria</taxon>
        <taxon>Pseudomonadati</taxon>
        <taxon>Pseudomonadota</taxon>
        <taxon>Gammaproteobacteria</taxon>
        <taxon>Candidatus Tethybacterales</taxon>
        <taxon>Candidatus Tethybacteraceae</taxon>
        <taxon>Candidatus Amphirhobacter</taxon>
    </lineage>
</organism>
<dbReference type="Pfam" id="PF01636">
    <property type="entry name" value="APH"/>
    <property type="match status" value="1"/>
</dbReference>
<dbReference type="GO" id="GO:0004413">
    <property type="term" value="F:homoserine kinase activity"/>
    <property type="evidence" value="ECO:0007669"/>
    <property type="project" value="UniProtKB-UniRule"/>
</dbReference>
<dbReference type="SUPFAM" id="SSF56112">
    <property type="entry name" value="Protein kinase-like (PK-like)"/>
    <property type="match status" value="1"/>
</dbReference>
<evidence type="ECO:0000256" key="2">
    <source>
        <dbReference type="ARBA" id="ARBA00022679"/>
    </source>
</evidence>
<evidence type="ECO:0000256" key="7">
    <source>
        <dbReference type="ARBA" id="ARBA00038240"/>
    </source>
</evidence>
<keyword evidence="4 8" id="KW-0547">Nucleotide-binding</keyword>